<proteinExistence type="inferred from homology"/>
<dbReference type="PANTHER" id="PTHR43540:SF9">
    <property type="entry name" value="FAMILY HYDROLASE, PUTATIVE (AFU_ORTHOLOGUE AFUA_2G08700)-RELATED"/>
    <property type="match status" value="1"/>
</dbReference>
<dbReference type="InterPro" id="IPR000868">
    <property type="entry name" value="Isochorismatase-like_dom"/>
</dbReference>
<dbReference type="Pfam" id="PF00857">
    <property type="entry name" value="Isochorismatase"/>
    <property type="match status" value="2"/>
</dbReference>
<evidence type="ECO:0000313" key="5">
    <source>
        <dbReference type="Proteomes" id="UP001309876"/>
    </source>
</evidence>
<evidence type="ECO:0000256" key="1">
    <source>
        <dbReference type="ARBA" id="ARBA00006336"/>
    </source>
</evidence>
<sequence>MWGSRPEIIIEPTRSALVIIDMQNYFLHPQLSPNATAGRAAVAPTVNMINGFRANGMKVLWTNWGLTGYDRLTIPPAFLSSFSANGFNTMGSNLNTQTFGGDMGTIVENGTIINVGRKLFRGAWNAEPYGVLKTMKDEGLAAGTDLYFNKNRFSGLWGPQTPLGLWLQENEITTLFFGGVNTDQCVWGTLIDAYFKGYDVVFVDDICGTTSPQFATDMCRYNADLNGFLGNSSDILAALS</sequence>
<organism evidence="4 5">
    <name type="scientific">Lithohypha guttulata</name>
    <dbReference type="NCBI Taxonomy" id="1690604"/>
    <lineage>
        <taxon>Eukaryota</taxon>
        <taxon>Fungi</taxon>
        <taxon>Dikarya</taxon>
        <taxon>Ascomycota</taxon>
        <taxon>Pezizomycotina</taxon>
        <taxon>Eurotiomycetes</taxon>
        <taxon>Chaetothyriomycetidae</taxon>
        <taxon>Chaetothyriales</taxon>
        <taxon>Trichomeriaceae</taxon>
        <taxon>Lithohypha</taxon>
    </lineage>
</organism>
<comment type="caution">
    <text evidence="4">The sequence shown here is derived from an EMBL/GenBank/DDBJ whole genome shotgun (WGS) entry which is preliminary data.</text>
</comment>
<dbReference type="InterPro" id="IPR036380">
    <property type="entry name" value="Isochorismatase-like_sf"/>
</dbReference>
<evidence type="ECO:0000313" key="4">
    <source>
        <dbReference type="EMBL" id="KAK5081026.1"/>
    </source>
</evidence>
<name>A0AAN7STH9_9EURO</name>
<feature type="domain" description="Isochorismatase-like" evidence="3">
    <location>
        <begin position="15"/>
        <end position="65"/>
    </location>
</feature>
<keyword evidence="5" id="KW-1185">Reference proteome</keyword>
<reference evidence="4 5" key="1">
    <citation type="submission" date="2023-08" db="EMBL/GenBank/DDBJ databases">
        <title>Black Yeasts Isolated from many extreme environments.</title>
        <authorList>
            <person name="Coleine C."/>
            <person name="Stajich J.E."/>
            <person name="Selbmann L."/>
        </authorList>
    </citation>
    <scope>NUCLEOTIDE SEQUENCE [LARGE SCALE GENOMIC DNA]</scope>
    <source>
        <strain evidence="4 5">CCFEE 5910</strain>
    </source>
</reference>
<dbReference type="EMBL" id="JAVRRJ010000011">
    <property type="protein sequence ID" value="KAK5081026.1"/>
    <property type="molecule type" value="Genomic_DNA"/>
</dbReference>
<protein>
    <recommendedName>
        <fullName evidence="3">Isochorismatase-like domain-containing protein</fullName>
    </recommendedName>
</protein>
<keyword evidence="2" id="KW-0378">Hydrolase</keyword>
<dbReference type="SUPFAM" id="SSF52499">
    <property type="entry name" value="Isochorismatase-like hydrolases"/>
    <property type="match status" value="1"/>
</dbReference>
<gene>
    <name evidence="4" type="ORF">LTR05_008343</name>
</gene>
<dbReference type="GO" id="GO:0016787">
    <property type="term" value="F:hydrolase activity"/>
    <property type="evidence" value="ECO:0007669"/>
    <property type="project" value="UniProtKB-KW"/>
</dbReference>
<dbReference type="AlphaFoldDB" id="A0AAN7STH9"/>
<dbReference type="Proteomes" id="UP001309876">
    <property type="component" value="Unassembled WGS sequence"/>
</dbReference>
<feature type="domain" description="Isochorismatase-like" evidence="3">
    <location>
        <begin position="123"/>
        <end position="217"/>
    </location>
</feature>
<accession>A0AAN7STH9</accession>
<evidence type="ECO:0000256" key="2">
    <source>
        <dbReference type="ARBA" id="ARBA00022801"/>
    </source>
</evidence>
<dbReference type="Gene3D" id="3.40.50.850">
    <property type="entry name" value="Isochorismatase-like"/>
    <property type="match status" value="1"/>
</dbReference>
<dbReference type="InterPro" id="IPR050272">
    <property type="entry name" value="Isochorismatase-like_hydrls"/>
</dbReference>
<dbReference type="CDD" id="cd00431">
    <property type="entry name" value="cysteine_hydrolases"/>
    <property type="match status" value="1"/>
</dbReference>
<comment type="similarity">
    <text evidence="1">Belongs to the isochorismatase family.</text>
</comment>
<evidence type="ECO:0000259" key="3">
    <source>
        <dbReference type="Pfam" id="PF00857"/>
    </source>
</evidence>
<dbReference type="PANTHER" id="PTHR43540">
    <property type="entry name" value="PEROXYUREIDOACRYLATE/UREIDOACRYLATE AMIDOHYDROLASE-RELATED"/>
    <property type="match status" value="1"/>
</dbReference>